<sequence length="76" mass="8752">MNEVTPELLQTRIAEIYFRFNFIAYANADKCGKVIAALFTYNSSGHKVSQKLLLNLKLVYRYLKSPFDIINNHLGI</sequence>
<protein>
    <submittedName>
        <fullName evidence="1">Uncharacterized protein</fullName>
    </submittedName>
</protein>
<evidence type="ECO:0000313" key="1">
    <source>
        <dbReference type="EMBL" id="REL30186.1"/>
    </source>
</evidence>
<organism evidence="1 2">
    <name type="scientific">Thalassotalea euphylliae</name>
    <dbReference type="NCBI Taxonomy" id="1655234"/>
    <lineage>
        <taxon>Bacteria</taxon>
        <taxon>Pseudomonadati</taxon>
        <taxon>Pseudomonadota</taxon>
        <taxon>Gammaproteobacteria</taxon>
        <taxon>Alteromonadales</taxon>
        <taxon>Colwelliaceae</taxon>
        <taxon>Thalassotalea</taxon>
    </lineage>
</organism>
<keyword evidence="2" id="KW-1185">Reference proteome</keyword>
<dbReference type="AlphaFoldDB" id="A0A3E0TZU3"/>
<name>A0A3E0TZU3_9GAMM</name>
<evidence type="ECO:0000313" key="2">
    <source>
        <dbReference type="Proteomes" id="UP000256899"/>
    </source>
</evidence>
<dbReference type="EMBL" id="QUOT01000001">
    <property type="protein sequence ID" value="REL30186.1"/>
    <property type="molecule type" value="Genomic_DNA"/>
</dbReference>
<gene>
    <name evidence="1" type="ORF">DXX94_05420</name>
</gene>
<proteinExistence type="predicted"/>
<dbReference type="Proteomes" id="UP000256899">
    <property type="component" value="Unassembled WGS sequence"/>
</dbReference>
<reference evidence="2" key="1">
    <citation type="submission" date="2018-08" db="EMBL/GenBank/DDBJ databases">
        <title>Thalassotalea euphylliae genome.</title>
        <authorList>
            <person name="Summers S."/>
            <person name="Rice S.A."/>
            <person name="Freckelton M.L."/>
            <person name="Nedved B.T."/>
            <person name="Hadfield M.G."/>
        </authorList>
    </citation>
    <scope>NUCLEOTIDE SEQUENCE [LARGE SCALE GENOMIC DNA]</scope>
    <source>
        <strain evidence="2">H3</strain>
    </source>
</reference>
<accession>A0A3E0TZU3</accession>
<comment type="caution">
    <text evidence="1">The sequence shown here is derived from an EMBL/GenBank/DDBJ whole genome shotgun (WGS) entry which is preliminary data.</text>
</comment>